<gene>
    <name evidence="1" type="ORF">Hamer_G026333</name>
</gene>
<dbReference type="Proteomes" id="UP000747542">
    <property type="component" value="Unassembled WGS sequence"/>
</dbReference>
<proteinExistence type="predicted"/>
<accession>A0A8J5J9L7</accession>
<comment type="caution">
    <text evidence="1">The sequence shown here is derived from an EMBL/GenBank/DDBJ whole genome shotgun (WGS) entry which is preliminary data.</text>
</comment>
<sequence length="66" mass="7489">MGRDGKLVIPGYPGPPFQSHYYPGTRAYSAGSEENPFTNAVAIRDELQLNVSNETVRRRRMRRNPP</sequence>
<dbReference type="AlphaFoldDB" id="A0A8J5J9L7"/>
<name>A0A8J5J9L7_HOMAM</name>
<organism evidence="1 2">
    <name type="scientific">Homarus americanus</name>
    <name type="common">American lobster</name>
    <dbReference type="NCBI Taxonomy" id="6706"/>
    <lineage>
        <taxon>Eukaryota</taxon>
        <taxon>Metazoa</taxon>
        <taxon>Ecdysozoa</taxon>
        <taxon>Arthropoda</taxon>
        <taxon>Crustacea</taxon>
        <taxon>Multicrustacea</taxon>
        <taxon>Malacostraca</taxon>
        <taxon>Eumalacostraca</taxon>
        <taxon>Eucarida</taxon>
        <taxon>Decapoda</taxon>
        <taxon>Pleocyemata</taxon>
        <taxon>Astacidea</taxon>
        <taxon>Nephropoidea</taxon>
        <taxon>Nephropidae</taxon>
        <taxon>Homarus</taxon>
    </lineage>
</organism>
<dbReference type="EMBL" id="JAHLQT010046830">
    <property type="protein sequence ID" value="KAG7153524.1"/>
    <property type="molecule type" value="Genomic_DNA"/>
</dbReference>
<reference evidence="1" key="1">
    <citation type="journal article" date="2021" name="Sci. Adv.">
        <title>The American lobster genome reveals insights on longevity, neural, and immune adaptations.</title>
        <authorList>
            <person name="Polinski J.M."/>
            <person name="Zimin A.V."/>
            <person name="Clark K.F."/>
            <person name="Kohn A.B."/>
            <person name="Sadowski N."/>
            <person name="Timp W."/>
            <person name="Ptitsyn A."/>
            <person name="Khanna P."/>
            <person name="Romanova D.Y."/>
            <person name="Williams P."/>
            <person name="Greenwood S.J."/>
            <person name="Moroz L.L."/>
            <person name="Walt D.R."/>
            <person name="Bodnar A.G."/>
        </authorList>
    </citation>
    <scope>NUCLEOTIDE SEQUENCE</scope>
    <source>
        <strain evidence="1">GMGI-L3</strain>
    </source>
</reference>
<evidence type="ECO:0000313" key="1">
    <source>
        <dbReference type="EMBL" id="KAG7153524.1"/>
    </source>
</evidence>
<evidence type="ECO:0000313" key="2">
    <source>
        <dbReference type="Proteomes" id="UP000747542"/>
    </source>
</evidence>
<keyword evidence="2" id="KW-1185">Reference proteome</keyword>
<protein>
    <submittedName>
        <fullName evidence="1">Uncharacterized protein</fullName>
    </submittedName>
</protein>